<name>A0A3B0V758_9ZZZZ</name>
<protein>
    <submittedName>
        <fullName evidence="1">Uncharacterized protein</fullName>
    </submittedName>
</protein>
<dbReference type="PANTHER" id="PTHR41913">
    <property type="entry name" value="DUF1684 DOMAIN-CONTAINING PROTEIN"/>
    <property type="match status" value="1"/>
</dbReference>
<accession>A0A3B0V758</accession>
<organism evidence="1">
    <name type="scientific">hydrothermal vent metagenome</name>
    <dbReference type="NCBI Taxonomy" id="652676"/>
    <lineage>
        <taxon>unclassified sequences</taxon>
        <taxon>metagenomes</taxon>
        <taxon>ecological metagenomes</taxon>
    </lineage>
</organism>
<reference evidence="1" key="1">
    <citation type="submission" date="2018-06" db="EMBL/GenBank/DDBJ databases">
        <authorList>
            <person name="Zhirakovskaya E."/>
        </authorList>
    </citation>
    <scope>NUCLEOTIDE SEQUENCE</scope>
</reference>
<dbReference type="InterPro" id="IPR012467">
    <property type="entry name" value="DUF1684"/>
</dbReference>
<dbReference type="PANTHER" id="PTHR41913:SF1">
    <property type="entry name" value="DUF1684 DOMAIN-CONTAINING PROTEIN"/>
    <property type="match status" value="1"/>
</dbReference>
<evidence type="ECO:0000313" key="1">
    <source>
        <dbReference type="EMBL" id="VAW38781.1"/>
    </source>
</evidence>
<gene>
    <name evidence="1" type="ORF">MNBD_GAMMA01-2273</name>
</gene>
<sequence>MKLLIIFTLLLTQTISADNWKQELTDWKTQRITNLTKPNGWLSLIGMQWLHNGQNSIGSAADSDIKLPHGPAHIGTFNLDKDKITFTVAKDVAISID</sequence>
<dbReference type="EMBL" id="UOEW01000212">
    <property type="protein sequence ID" value="VAW38781.1"/>
    <property type="molecule type" value="Genomic_DNA"/>
</dbReference>
<proteinExistence type="predicted"/>
<feature type="non-terminal residue" evidence="1">
    <location>
        <position position="97"/>
    </location>
</feature>
<dbReference type="AlphaFoldDB" id="A0A3B0V758"/>